<gene>
    <name evidence="3" type="ORF">C8D77_101535</name>
</gene>
<reference evidence="3 4" key="1">
    <citation type="submission" date="2018-05" db="EMBL/GenBank/DDBJ databases">
        <title>Genomic Encyclopedia of Type Strains, Phase IV (KMG-IV): sequencing the most valuable type-strain genomes for metagenomic binning, comparative biology and taxonomic classification.</title>
        <authorList>
            <person name="Goeker M."/>
        </authorList>
    </citation>
    <scope>NUCLEOTIDE SEQUENCE [LARGE SCALE GENOMIC DNA]</scope>
    <source>
        <strain evidence="3 4">DSM 2626</strain>
    </source>
</reference>
<evidence type="ECO:0000313" key="4">
    <source>
        <dbReference type="Proteomes" id="UP000245631"/>
    </source>
</evidence>
<dbReference type="GeneID" id="61049880"/>
<evidence type="ECO:0008006" key="5">
    <source>
        <dbReference type="Google" id="ProtNLM"/>
    </source>
</evidence>
<name>A0A8E2WGJ8_RHILI</name>
<dbReference type="RefSeq" id="WP_109659054.1">
    <property type="nucleotide sequence ID" value="NZ_QGGH01000001.1"/>
</dbReference>
<dbReference type="Pfam" id="PF23125">
    <property type="entry name" value="Xre-MbcA-ParS_M"/>
    <property type="match status" value="1"/>
</dbReference>
<protein>
    <recommendedName>
        <fullName evidence="5">DUF2384 domain-containing protein</fullName>
    </recommendedName>
</protein>
<evidence type="ECO:0000259" key="1">
    <source>
        <dbReference type="Pfam" id="PF23124"/>
    </source>
</evidence>
<sequence length="232" mass="25728">MAKSFDFEKEPRQDKLSSLVAKEVRRVLAQLDEVIEAHTSTPAHMSAGNIAGTDLPSLTRKRAVHDDLTALASEFVHRLAAEAARDFSAGAREGVPLTVRTEGAHGSAVQKTRDQQSDCLGIQDWAGQVAGPTYLEKRFGIPRSTLHWWQRQNDVVALRKGARKHVFPLAQFIDGRPAPGIRQVLASISNPRLAWFWLIRPSPLLDGRVPIEMLRQDLAEEVVLAARDFSLT</sequence>
<organism evidence="3 4">
    <name type="scientific">Rhizobium loti</name>
    <name type="common">Mesorhizobium loti</name>
    <dbReference type="NCBI Taxonomy" id="381"/>
    <lineage>
        <taxon>Bacteria</taxon>
        <taxon>Pseudomonadati</taxon>
        <taxon>Pseudomonadota</taxon>
        <taxon>Alphaproteobacteria</taxon>
        <taxon>Hyphomicrobiales</taxon>
        <taxon>Phyllobacteriaceae</taxon>
        <taxon>Mesorhizobium</taxon>
    </lineage>
</organism>
<dbReference type="Pfam" id="PF23124">
    <property type="entry name" value="Xre_MbcA_ParS-like_N"/>
    <property type="match status" value="1"/>
</dbReference>
<evidence type="ECO:0000313" key="3">
    <source>
        <dbReference type="EMBL" id="PWJ93855.1"/>
    </source>
</evidence>
<dbReference type="AlphaFoldDB" id="A0A8E2WGJ8"/>
<dbReference type="InterPro" id="IPR056313">
    <property type="entry name" value="Xre_MbcA_ParS-like_N"/>
</dbReference>
<accession>A0A8E2WGJ8</accession>
<feature type="domain" description="Antitoxin Xre/MbcA/ParS-like N-terminal" evidence="1">
    <location>
        <begin position="13"/>
        <end position="85"/>
    </location>
</feature>
<dbReference type="InterPro" id="IPR056312">
    <property type="entry name" value="Xre-MbcA-ParS_M"/>
</dbReference>
<dbReference type="Proteomes" id="UP000245631">
    <property type="component" value="Unassembled WGS sequence"/>
</dbReference>
<dbReference type="EMBL" id="QGGH01000001">
    <property type="protein sequence ID" value="PWJ93855.1"/>
    <property type="molecule type" value="Genomic_DNA"/>
</dbReference>
<proteinExistence type="predicted"/>
<comment type="caution">
    <text evidence="3">The sequence shown here is derived from an EMBL/GenBank/DDBJ whole genome shotgun (WGS) entry which is preliminary data.</text>
</comment>
<evidence type="ECO:0000259" key="2">
    <source>
        <dbReference type="Pfam" id="PF23125"/>
    </source>
</evidence>
<feature type="domain" description="Antitoxin Xre/MbcA/ParS-like middle" evidence="2">
    <location>
        <begin position="129"/>
        <end position="177"/>
    </location>
</feature>